<keyword evidence="3" id="KW-0132">Cell division</keyword>
<feature type="domain" description="Mur ligase central" evidence="13">
    <location>
        <begin position="96"/>
        <end position="275"/>
    </location>
</feature>
<evidence type="ECO:0000256" key="3">
    <source>
        <dbReference type="ARBA" id="ARBA00022618"/>
    </source>
</evidence>
<evidence type="ECO:0000256" key="5">
    <source>
        <dbReference type="ARBA" id="ARBA00022840"/>
    </source>
</evidence>
<dbReference type="InterPro" id="IPR000713">
    <property type="entry name" value="Mur_ligase_N"/>
</dbReference>
<evidence type="ECO:0000256" key="10">
    <source>
        <dbReference type="ARBA" id="ARBA00031461"/>
    </source>
</evidence>
<dbReference type="GO" id="GO:0005524">
    <property type="term" value="F:ATP binding"/>
    <property type="evidence" value="ECO:0007669"/>
    <property type="project" value="UniProtKB-KW"/>
</dbReference>
<dbReference type="GO" id="GO:0051301">
    <property type="term" value="P:cell division"/>
    <property type="evidence" value="ECO:0007669"/>
    <property type="project" value="UniProtKB-KW"/>
</dbReference>
<proteinExistence type="inferred from homology"/>
<evidence type="ECO:0000256" key="8">
    <source>
        <dbReference type="ARBA" id="ARBA00023306"/>
    </source>
</evidence>
<dbReference type="InterPro" id="IPR051046">
    <property type="entry name" value="MurCDEF_CellWall_CoF430Synth"/>
</dbReference>
<feature type="domain" description="Mur ligase C-terminal" evidence="12">
    <location>
        <begin position="298"/>
        <end position="410"/>
    </location>
</feature>
<dbReference type="Gene3D" id="3.40.1190.10">
    <property type="entry name" value="Mur-like, catalytic domain"/>
    <property type="match status" value="1"/>
</dbReference>
<keyword evidence="5" id="KW-0067">ATP-binding</keyword>
<protein>
    <recommendedName>
        <fullName evidence="10">UDP-MurNAc-pentapeptide synthetase</fullName>
    </recommendedName>
</protein>
<dbReference type="InterPro" id="IPR004101">
    <property type="entry name" value="Mur_ligase_C"/>
</dbReference>
<keyword evidence="9" id="KW-0961">Cell wall biogenesis/degradation</keyword>
<dbReference type="EMBL" id="FPHJ01000047">
    <property type="protein sequence ID" value="SFV65007.1"/>
    <property type="molecule type" value="Genomic_DNA"/>
</dbReference>
<dbReference type="Pfam" id="PF08245">
    <property type="entry name" value="Mur_ligase_M"/>
    <property type="match status" value="1"/>
</dbReference>
<dbReference type="NCBIfam" id="TIGR01143">
    <property type="entry name" value="murF"/>
    <property type="match status" value="1"/>
</dbReference>
<gene>
    <name evidence="14" type="ORF">MNB_SUP05-5-1043</name>
</gene>
<evidence type="ECO:0000259" key="11">
    <source>
        <dbReference type="Pfam" id="PF01225"/>
    </source>
</evidence>
<dbReference type="Gene3D" id="3.40.1390.10">
    <property type="entry name" value="MurE/MurF, N-terminal domain"/>
    <property type="match status" value="1"/>
</dbReference>
<evidence type="ECO:0000256" key="9">
    <source>
        <dbReference type="ARBA" id="ARBA00023316"/>
    </source>
</evidence>
<dbReference type="SUPFAM" id="SSF63418">
    <property type="entry name" value="MurE/MurF N-terminal domain"/>
    <property type="match status" value="1"/>
</dbReference>
<dbReference type="InterPro" id="IPR005863">
    <property type="entry name" value="UDP-N-AcMur_synth"/>
</dbReference>
<dbReference type="GO" id="GO:0047480">
    <property type="term" value="F:UDP-N-acetylmuramoyl-tripeptide-D-alanyl-D-alanine ligase activity"/>
    <property type="evidence" value="ECO:0007669"/>
    <property type="project" value="InterPro"/>
</dbReference>
<accession>A0A1W1CH21</accession>
<keyword evidence="6" id="KW-0133">Cell shape</keyword>
<evidence type="ECO:0000256" key="6">
    <source>
        <dbReference type="ARBA" id="ARBA00022960"/>
    </source>
</evidence>
<name>A0A1W1CH21_9ZZZZ</name>
<feature type="domain" description="Mur ligase N-terminal catalytic" evidence="11">
    <location>
        <begin position="19"/>
        <end position="66"/>
    </location>
</feature>
<dbReference type="PANTHER" id="PTHR43024">
    <property type="entry name" value="UDP-N-ACETYLMURAMOYL-TRIPEPTIDE--D-ALANYL-D-ALANINE LIGASE"/>
    <property type="match status" value="1"/>
</dbReference>
<dbReference type="InterPro" id="IPR013221">
    <property type="entry name" value="Mur_ligase_cen"/>
</dbReference>
<dbReference type="AlphaFoldDB" id="A0A1W1CH21"/>
<evidence type="ECO:0000313" key="14">
    <source>
        <dbReference type="EMBL" id="SFV65007.1"/>
    </source>
</evidence>
<dbReference type="Pfam" id="PF01225">
    <property type="entry name" value="Mur_ligase"/>
    <property type="match status" value="1"/>
</dbReference>
<keyword evidence="4" id="KW-0547">Nucleotide-binding</keyword>
<evidence type="ECO:0000256" key="2">
    <source>
        <dbReference type="ARBA" id="ARBA00022598"/>
    </source>
</evidence>
<dbReference type="SUPFAM" id="SSF53623">
    <property type="entry name" value="MurD-like peptide ligases, catalytic domain"/>
    <property type="match status" value="1"/>
</dbReference>
<keyword evidence="1" id="KW-0963">Cytoplasm</keyword>
<dbReference type="PANTHER" id="PTHR43024:SF1">
    <property type="entry name" value="UDP-N-ACETYLMURAMOYL-TRIPEPTIDE--D-ALANYL-D-ALANINE LIGASE"/>
    <property type="match status" value="1"/>
</dbReference>
<keyword evidence="2 14" id="KW-0436">Ligase</keyword>
<dbReference type="HAMAP" id="MF_02019">
    <property type="entry name" value="MurF"/>
    <property type="match status" value="1"/>
</dbReference>
<dbReference type="Pfam" id="PF02875">
    <property type="entry name" value="Mur_ligase_C"/>
    <property type="match status" value="1"/>
</dbReference>
<evidence type="ECO:0000256" key="7">
    <source>
        <dbReference type="ARBA" id="ARBA00022984"/>
    </source>
</evidence>
<keyword evidence="8" id="KW-0131">Cell cycle</keyword>
<dbReference type="InterPro" id="IPR036565">
    <property type="entry name" value="Mur-like_cat_sf"/>
</dbReference>
<dbReference type="GO" id="GO:0009252">
    <property type="term" value="P:peptidoglycan biosynthetic process"/>
    <property type="evidence" value="ECO:0007669"/>
    <property type="project" value="UniProtKB-KW"/>
</dbReference>
<dbReference type="InterPro" id="IPR035911">
    <property type="entry name" value="MurE/MurF_N"/>
</dbReference>
<reference evidence="14" key="1">
    <citation type="submission" date="2016-10" db="EMBL/GenBank/DDBJ databases">
        <authorList>
            <person name="de Groot N.N."/>
        </authorList>
    </citation>
    <scope>NUCLEOTIDE SEQUENCE</scope>
</reference>
<dbReference type="InterPro" id="IPR036615">
    <property type="entry name" value="Mur_ligase_C_dom_sf"/>
</dbReference>
<dbReference type="Gene3D" id="3.90.190.20">
    <property type="entry name" value="Mur ligase, C-terminal domain"/>
    <property type="match status" value="1"/>
</dbReference>
<sequence length="425" mass="47418">MISGKLNELPFDINLDIDFKGISIDTRTLKKGNIFIAITGDNFDGNQFSDEAIKKGAVAVIGTQQNATIQVQNTLEALFKIAKWWRDKSSATFIAITGSNGKTTTKEILLSILSQKNKTLATSGNLNNHLGVPLTLCQLSLDDKYAIVEMGANHIGEITPLAELVRADIAIITNAYDAHLGEFGSLENIVKTKGELYQTLNENNIAIMNDKSIHKKYWLSLLKTKKIYFFHKDIYATNIQANNTFDCNYQQQKITINLHLLGKHNIENSLIASLTAIKLGLNLEEIKTGIEKCKPTKGRLKLIKINHITFIDDSYNANPTSMKASLEVLNNFQNNKIAVLGDMAELGEQSKTLHQEIGNYALKIGIKHILTLGNKAKDYQGLHFKNHQQIAQYIIANIHQPTTILVKASRLMQLEKIIDNYISLT</sequence>
<evidence type="ECO:0000256" key="1">
    <source>
        <dbReference type="ARBA" id="ARBA00022490"/>
    </source>
</evidence>
<organism evidence="14">
    <name type="scientific">hydrothermal vent metagenome</name>
    <dbReference type="NCBI Taxonomy" id="652676"/>
    <lineage>
        <taxon>unclassified sequences</taxon>
        <taxon>metagenomes</taxon>
        <taxon>ecological metagenomes</taxon>
    </lineage>
</organism>
<evidence type="ECO:0000259" key="13">
    <source>
        <dbReference type="Pfam" id="PF08245"/>
    </source>
</evidence>
<dbReference type="GO" id="GO:0008360">
    <property type="term" value="P:regulation of cell shape"/>
    <property type="evidence" value="ECO:0007669"/>
    <property type="project" value="UniProtKB-KW"/>
</dbReference>
<keyword evidence="7" id="KW-0573">Peptidoglycan synthesis</keyword>
<dbReference type="GO" id="GO:0071555">
    <property type="term" value="P:cell wall organization"/>
    <property type="evidence" value="ECO:0007669"/>
    <property type="project" value="UniProtKB-KW"/>
</dbReference>
<evidence type="ECO:0000256" key="4">
    <source>
        <dbReference type="ARBA" id="ARBA00022741"/>
    </source>
</evidence>
<dbReference type="SUPFAM" id="SSF53244">
    <property type="entry name" value="MurD-like peptide ligases, peptide-binding domain"/>
    <property type="match status" value="1"/>
</dbReference>
<evidence type="ECO:0000259" key="12">
    <source>
        <dbReference type="Pfam" id="PF02875"/>
    </source>
</evidence>